<dbReference type="AlphaFoldDB" id="A0AAN9CLX6"/>
<sequence length="159" mass="17241">MPSRFNPRNTLVLLPCILYCASCAPQQKPCVRCALSCDDADAHELKKHPSVRVDVTRLSHTLHEETCSVSSLYTGGGGGRCSVVVPDCSQWDSPIALRIYANDSKSVSEPLYSSMDVKPVSTGCDPDAVSHRDNLNVSNRNLLNTLLVLLAALLHLLPP</sequence>
<dbReference type="Proteomes" id="UP001364617">
    <property type="component" value="Unassembled WGS sequence"/>
</dbReference>
<proteinExistence type="predicted"/>
<evidence type="ECO:0000313" key="2">
    <source>
        <dbReference type="EMBL" id="KAK7139597.1"/>
    </source>
</evidence>
<gene>
    <name evidence="2" type="ORF">R3I93_016666</name>
</gene>
<protein>
    <submittedName>
        <fullName evidence="2">Uncharacterized protein</fullName>
    </submittedName>
</protein>
<evidence type="ECO:0000313" key="3">
    <source>
        <dbReference type="Proteomes" id="UP001364617"/>
    </source>
</evidence>
<keyword evidence="3" id="KW-1185">Reference proteome</keyword>
<evidence type="ECO:0000256" key="1">
    <source>
        <dbReference type="SAM" id="SignalP"/>
    </source>
</evidence>
<accession>A0AAN9CLX6</accession>
<feature type="signal peptide" evidence="1">
    <location>
        <begin position="1"/>
        <end position="23"/>
    </location>
</feature>
<name>A0AAN9CLX6_9TELE</name>
<keyword evidence="1" id="KW-0732">Signal</keyword>
<reference evidence="2 3" key="1">
    <citation type="submission" date="2024-02" db="EMBL/GenBank/DDBJ databases">
        <title>Chromosome-level genome assembly of the Eurasian Minnow (Phoxinus phoxinus).</title>
        <authorList>
            <person name="Oriowo T.O."/>
            <person name="Martin S."/>
            <person name="Stange M."/>
            <person name="Chrysostomakis Y."/>
            <person name="Brown T."/>
            <person name="Winkler S."/>
            <person name="Kukowka S."/>
            <person name="Myers E.W."/>
            <person name="Bohne A."/>
        </authorList>
    </citation>
    <scope>NUCLEOTIDE SEQUENCE [LARGE SCALE GENOMIC DNA]</scope>
    <source>
        <strain evidence="2">ZFMK-TIS-60720</strain>
        <tissue evidence="2">Whole Organism</tissue>
    </source>
</reference>
<dbReference type="EMBL" id="JAYKXH010000017">
    <property type="protein sequence ID" value="KAK7139597.1"/>
    <property type="molecule type" value="Genomic_DNA"/>
</dbReference>
<organism evidence="2 3">
    <name type="scientific">Phoxinus phoxinus</name>
    <name type="common">Eurasian minnow</name>
    <dbReference type="NCBI Taxonomy" id="58324"/>
    <lineage>
        <taxon>Eukaryota</taxon>
        <taxon>Metazoa</taxon>
        <taxon>Chordata</taxon>
        <taxon>Craniata</taxon>
        <taxon>Vertebrata</taxon>
        <taxon>Euteleostomi</taxon>
        <taxon>Actinopterygii</taxon>
        <taxon>Neopterygii</taxon>
        <taxon>Teleostei</taxon>
        <taxon>Ostariophysi</taxon>
        <taxon>Cypriniformes</taxon>
        <taxon>Leuciscidae</taxon>
        <taxon>Phoxininae</taxon>
        <taxon>Phoxinus</taxon>
    </lineage>
</organism>
<comment type="caution">
    <text evidence="2">The sequence shown here is derived from an EMBL/GenBank/DDBJ whole genome shotgun (WGS) entry which is preliminary data.</text>
</comment>
<feature type="chain" id="PRO_5042940013" evidence="1">
    <location>
        <begin position="24"/>
        <end position="159"/>
    </location>
</feature>